<dbReference type="EMBL" id="BAPV01000010">
    <property type="protein sequence ID" value="GBQ87715.1"/>
    <property type="molecule type" value="Genomic_DNA"/>
</dbReference>
<evidence type="ECO:0000313" key="2">
    <source>
        <dbReference type="EMBL" id="GBQ87715.1"/>
    </source>
</evidence>
<dbReference type="Gene3D" id="3.30.70.60">
    <property type="match status" value="1"/>
</dbReference>
<dbReference type="Proteomes" id="UP001062776">
    <property type="component" value="Unassembled WGS sequence"/>
</dbReference>
<reference evidence="2" key="1">
    <citation type="submission" date="2013-04" db="EMBL/GenBank/DDBJ databases">
        <title>The genome sequencing project of 58 acetic acid bacteria.</title>
        <authorList>
            <person name="Okamoto-Kainuma A."/>
            <person name="Ishikawa M."/>
            <person name="Umino S."/>
            <person name="Koizumi Y."/>
            <person name="Shiwa Y."/>
            <person name="Yoshikawa H."/>
            <person name="Matsutani M."/>
            <person name="Matsushita K."/>
        </authorList>
    </citation>
    <scope>NUCLEOTIDE SEQUENCE</scope>
    <source>
        <strain evidence="2">NRIC 0535</strain>
    </source>
</reference>
<dbReference type="InterPro" id="IPR034756">
    <property type="entry name" value="T2SSM_b"/>
</dbReference>
<evidence type="ECO:0000313" key="3">
    <source>
        <dbReference type="Proteomes" id="UP001062776"/>
    </source>
</evidence>
<evidence type="ECO:0000256" key="1">
    <source>
        <dbReference type="SAM" id="Phobius"/>
    </source>
</evidence>
<feature type="transmembrane region" description="Helical" evidence="1">
    <location>
        <begin position="20"/>
        <end position="45"/>
    </location>
</feature>
<name>A0ABQ0Q248_9PROT</name>
<keyword evidence="3" id="KW-1185">Reference proteome</keyword>
<accession>A0ABQ0Q248</accession>
<protein>
    <submittedName>
        <fullName evidence="2">General secretion pathway protein M</fullName>
    </submittedName>
</protein>
<dbReference type="NCBIfam" id="NF040576">
    <property type="entry name" value="T2SS_GspM_XpsM"/>
    <property type="match status" value="1"/>
</dbReference>
<organism evidence="2 3">
    <name type="scientific">Asaia krungthepensis NRIC 0535</name>
    <dbReference type="NCBI Taxonomy" id="1307925"/>
    <lineage>
        <taxon>Bacteria</taxon>
        <taxon>Pseudomonadati</taxon>
        <taxon>Pseudomonadota</taxon>
        <taxon>Alphaproteobacteria</taxon>
        <taxon>Acetobacterales</taxon>
        <taxon>Acetobacteraceae</taxon>
        <taxon>Asaia</taxon>
    </lineage>
</organism>
<keyword evidence="1" id="KW-0812">Transmembrane</keyword>
<dbReference type="Pfam" id="PF10741">
    <property type="entry name" value="T2SSM_b"/>
    <property type="match status" value="1"/>
</dbReference>
<gene>
    <name evidence="2" type="ORF">AA0535_1350</name>
</gene>
<sequence length="201" mass="21506">MSRMTFTLHDLPEGRRGQILAVTILGIAVLILWLAVLGPLAGLYITRSAQLGMDRETVTRMAHLRAILPHLRQTAARVPHTPPMLIEGESDAIAGATLQNSLSQIATESGADIGSSETLATMREGAYRRIGLHITLTAPYPSLARFLASVQEASPAMIVETLHLHASEAEGNAPDAMTCDMNVFAYRRDIQPASSLAGSAP</sequence>
<comment type="caution">
    <text evidence="2">The sequence shown here is derived from an EMBL/GenBank/DDBJ whole genome shotgun (WGS) entry which is preliminary data.</text>
</comment>
<keyword evidence="1" id="KW-0472">Membrane</keyword>
<dbReference type="RefSeq" id="WP_264815194.1">
    <property type="nucleotide sequence ID" value="NZ_BAPV01000010.1"/>
</dbReference>
<dbReference type="InterPro" id="IPR014717">
    <property type="entry name" value="Transl_elong_EF1B/ribsomal_bS6"/>
</dbReference>
<keyword evidence="1" id="KW-1133">Transmembrane helix</keyword>
<proteinExistence type="predicted"/>